<evidence type="ECO:0000313" key="1">
    <source>
        <dbReference type="Proteomes" id="UP000887561"/>
    </source>
</evidence>
<dbReference type="WBParaSite" id="scaffold49733_cov305.g25001">
    <property type="protein sequence ID" value="scaffold49733_cov305.g25001"/>
    <property type="gene ID" value="scaffold49733_cov305.g25001"/>
</dbReference>
<protein>
    <submittedName>
        <fullName evidence="2">Uncharacterized protein</fullName>
    </submittedName>
</protein>
<name>A0A915MQY2_MELJA</name>
<evidence type="ECO:0000313" key="2">
    <source>
        <dbReference type="WBParaSite" id="scaffold49733_cov305.g25001"/>
    </source>
</evidence>
<dbReference type="AlphaFoldDB" id="A0A915MQY2"/>
<proteinExistence type="predicted"/>
<sequence length="43" mass="5330">MELFKLLCYYNEENMPLDEIEWAATRIYFAEEEVRNNEWKGLK</sequence>
<dbReference type="Proteomes" id="UP000887561">
    <property type="component" value="Unplaced"/>
</dbReference>
<keyword evidence="1" id="KW-1185">Reference proteome</keyword>
<accession>A0A915MQY2</accession>
<reference evidence="2" key="1">
    <citation type="submission" date="2022-11" db="UniProtKB">
        <authorList>
            <consortium name="WormBaseParasite"/>
        </authorList>
    </citation>
    <scope>IDENTIFICATION</scope>
</reference>
<organism evidence="1 2">
    <name type="scientific">Meloidogyne javanica</name>
    <name type="common">Root-knot nematode worm</name>
    <dbReference type="NCBI Taxonomy" id="6303"/>
    <lineage>
        <taxon>Eukaryota</taxon>
        <taxon>Metazoa</taxon>
        <taxon>Ecdysozoa</taxon>
        <taxon>Nematoda</taxon>
        <taxon>Chromadorea</taxon>
        <taxon>Rhabditida</taxon>
        <taxon>Tylenchina</taxon>
        <taxon>Tylenchomorpha</taxon>
        <taxon>Tylenchoidea</taxon>
        <taxon>Meloidogynidae</taxon>
        <taxon>Meloidogyninae</taxon>
        <taxon>Meloidogyne</taxon>
        <taxon>Meloidogyne incognita group</taxon>
    </lineage>
</organism>